<dbReference type="EMBL" id="FPHH01000056">
    <property type="protein sequence ID" value="SFV59846.1"/>
    <property type="molecule type" value="Genomic_DNA"/>
</dbReference>
<keyword evidence="1" id="KW-1133">Transmembrane helix</keyword>
<evidence type="ECO:0000313" key="2">
    <source>
        <dbReference type="EMBL" id="SFV59846.1"/>
    </source>
</evidence>
<organism evidence="2">
    <name type="scientific">hydrothermal vent metagenome</name>
    <dbReference type="NCBI Taxonomy" id="652676"/>
    <lineage>
        <taxon>unclassified sequences</taxon>
        <taxon>metagenomes</taxon>
        <taxon>ecological metagenomes</taxon>
    </lineage>
</organism>
<dbReference type="AlphaFoldDB" id="A0A1W1C252"/>
<keyword evidence="1" id="KW-0812">Transmembrane</keyword>
<gene>
    <name evidence="2" type="ORF">MNB_SM-5-140</name>
</gene>
<dbReference type="InterPro" id="IPR011330">
    <property type="entry name" value="Glyco_hydro/deAcase_b/a-brl"/>
</dbReference>
<dbReference type="Gene3D" id="3.20.20.370">
    <property type="entry name" value="Glycoside hydrolase/deacetylase"/>
    <property type="match status" value="1"/>
</dbReference>
<sequence length="317" mass="36659">MAKQEKNREKVDKNSKYLLYIAWVLGIVAIILIAFSIGYYIGSKNQKPIEKQQKEQIKRVETQLKEVLQKEQPKYISAAHETEDEKLATTPSKIEKKKHLIYEHKPMLAIIIDDVQTARQVKAIKSLHLPLTMSFLPPRHGRPNAAKLAAQQKFYMVHLPMEAMHFSAEEPNTLRITDSQQKISKRIAFIKKEFPRVRYLNNHTGSKFTANEQAVNRLIYALHKNHILFIDSRTTAKTKVPQVEKAYGLKYVARDVFLDHHMDKAYVLKQIKTAIKIAKLRGHAIAIGHPHKETLEALRESKNLFKDVDLVQVNKIY</sequence>
<dbReference type="Pfam" id="PF04748">
    <property type="entry name" value="Polysacc_deac_2"/>
    <property type="match status" value="1"/>
</dbReference>
<proteinExistence type="predicted"/>
<dbReference type="PANTHER" id="PTHR30105">
    <property type="entry name" value="UNCHARACTERIZED YIBQ-RELATED"/>
    <property type="match status" value="1"/>
</dbReference>
<dbReference type="CDD" id="cd10936">
    <property type="entry name" value="CE4_DAC2"/>
    <property type="match status" value="1"/>
</dbReference>
<evidence type="ECO:0000256" key="1">
    <source>
        <dbReference type="SAM" id="Phobius"/>
    </source>
</evidence>
<feature type="transmembrane region" description="Helical" evidence="1">
    <location>
        <begin position="20"/>
        <end position="41"/>
    </location>
</feature>
<dbReference type="PANTHER" id="PTHR30105:SF2">
    <property type="entry name" value="DIVERGENT POLYSACCHARIDE DEACETYLASE SUPERFAMILY"/>
    <property type="match status" value="1"/>
</dbReference>
<dbReference type="SUPFAM" id="SSF88713">
    <property type="entry name" value="Glycoside hydrolase/deacetylase"/>
    <property type="match status" value="1"/>
</dbReference>
<dbReference type="GO" id="GO:0005975">
    <property type="term" value="P:carbohydrate metabolic process"/>
    <property type="evidence" value="ECO:0007669"/>
    <property type="project" value="InterPro"/>
</dbReference>
<keyword evidence="1" id="KW-0472">Membrane</keyword>
<reference evidence="2" key="1">
    <citation type="submission" date="2016-10" db="EMBL/GenBank/DDBJ databases">
        <authorList>
            <person name="de Groot N.N."/>
        </authorList>
    </citation>
    <scope>NUCLEOTIDE SEQUENCE</scope>
</reference>
<accession>A0A1W1C252</accession>
<name>A0A1W1C252_9ZZZZ</name>
<protein>
    <recommendedName>
        <fullName evidence="3">Periplasmic protein YibQ, distant homology with nucleoside diphosphatase and polysaccharide deacetylase</fullName>
    </recommendedName>
</protein>
<evidence type="ECO:0008006" key="3">
    <source>
        <dbReference type="Google" id="ProtNLM"/>
    </source>
</evidence>
<dbReference type="InterPro" id="IPR006837">
    <property type="entry name" value="Divergent_DAC"/>
</dbReference>